<dbReference type="EMBL" id="QGDI01000010">
    <property type="protein sequence ID" value="PWJ11334.1"/>
    <property type="molecule type" value="Genomic_DNA"/>
</dbReference>
<feature type="chain" id="PRO_5016454683" evidence="1">
    <location>
        <begin position="22"/>
        <end position="441"/>
    </location>
</feature>
<sequence>MKRRLILMTAAALLLTAVSCGRDKKSSSVIQPDGDTHEENAAAEVKLAFIGGETGKLSTALAEYDRANKDITLDIHRYDSSDIEYTEAFNQLTRDMLAGDTPDVIIAPPDGMRNLQRSGYLADLTPFMESSETVTPDGLLPNVREAVDCGGTIPYMFPCFSYETYLASTDFIGAENENWSYDAAMEAYRSSSDKEGFPEGPTLWHFFLRQAGRESIDFESGTCDFGGDFLRVIDFLQEYPFDLNDYEYKDSSADYMRSLNIAGISGINLFSASYVYSMYGGAPVTYAGYPSAECDGAFVTVPHLWAVPENSGNKEKGWALIENFLRLSEQKKMSLEYVSGVPVTEEALQALAYDTPSYMAMSARAALTPPDGGAESLYITDEALVKLLDHSRSVKIDLDYGSVLDNMIRNEWLEVMRGEQTADECVESLNNRVGLYLSERE</sequence>
<organism evidence="2 3">
    <name type="scientific">Ruminococcus flavefaciens</name>
    <dbReference type="NCBI Taxonomy" id="1265"/>
    <lineage>
        <taxon>Bacteria</taxon>
        <taxon>Bacillati</taxon>
        <taxon>Bacillota</taxon>
        <taxon>Clostridia</taxon>
        <taxon>Eubacteriales</taxon>
        <taxon>Oscillospiraceae</taxon>
        <taxon>Ruminococcus</taxon>
    </lineage>
</organism>
<evidence type="ECO:0000313" key="3">
    <source>
        <dbReference type="Proteomes" id="UP000245720"/>
    </source>
</evidence>
<dbReference type="Gene3D" id="3.40.190.10">
    <property type="entry name" value="Periplasmic binding protein-like II"/>
    <property type="match status" value="1"/>
</dbReference>
<protein>
    <submittedName>
        <fullName evidence="2">ABC-type glycerol-3-phosphate transport system substrate-binding protein</fullName>
    </submittedName>
</protein>
<reference evidence="2 3" key="1">
    <citation type="submission" date="2018-05" db="EMBL/GenBank/DDBJ databases">
        <title>The Hungate 1000. A catalogue of reference genomes from the rumen microbiome.</title>
        <authorList>
            <person name="Kelly W."/>
        </authorList>
    </citation>
    <scope>NUCLEOTIDE SEQUENCE [LARGE SCALE GENOMIC DNA]</scope>
    <source>
        <strain evidence="2 3">SAb67</strain>
    </source>
</reference>
<dbReference type="InterPro" id="IPR006059">
    <property type="entry name" value="SBP"/>
</dbReference>
<accession>A0A315XXB6</accession>
<dbReference type="RefSeq" id="WP_109727285.1">
    <property type="nucleotide sequence ID" value="NZ_QGDI01000010.1"/>
</dbReference>
<dbReference type="PROSITE" id="PS51257">
    <property type="entry name" value="PROKAR_LIPOPROTEIN"/>
    <property type="match status" value="1"/>
</dbReference>
<proteinExistence type="predicted"/>
<keyword evidence="1" id="KW-0732">Signal</keyword>
<dbReference type="Proteomes" id="UP000245720">
    <property type="component" value="Unassembled WGS sequence"/>
</dbReference>
<name>A0A315XXB6_RUMFL</name>
<dbReference type="OrthoDB" id="1992941at2"/>
<gene>
    <name evidence="2" type="ORF">IE37_02557</name>
</gene>
<dbReference type="AlphaFoldDB" id="A0A315XXB6"/>
<evidence type="ECO:0000313" key="2">
    <source>
        <dbReference type="EMBL" id="PWJ11334.1"/>
    </source>
</evidence>
<feature type="signal peptide" evidence="1">
    <location>
        <begin position="1"/>
        <end position="21"/>
    </location>
</feature>
<dbReference type="Pfam" id="PF01547">
    <property type="entry name" value="SBP_bac_1"/>
    <property type="match status" value="1"/>
</dbReference>
<evidence type="ECO:0000256" key="1">
    <source>
        <dbReference type="SAM" id="SignalP"/>
    </source>
</evidence>
<dbReference type="SUPFAM" id="SSF53850">
    <property type="entry name" value="Periplasmic binding protein-like II"/>
    <property type="match status" value="1"/>
</dbReference>
<comment type="caution">
    <text evidence="2">The sequence shown here is derived from an EMBL/GenBank/DDBJ whole genome shotgun (WGS) entry which is preliminary data.</text>
</comment>